<dbReference type="EMBL" id="HG806927">
    <property type="protein sequence ID" value="CDW60167.1"/>
    <property type="molecule type" value="Genomic_DNA"/>
</dbReference>
<feature type="region of interest" description="Disordered" evidence="1">
    <location>
        <begin position="177"/>
        <end position="204"/>
    </location>
</feature>
<keyword evidence="3" id="KW-1185">Reference proteome</keyword>
<accession>A0A077ZIG4</accession>
<protein>
    <submittedName>
        <fullName evidence="2">Integrator complex subunit 12</fullName>
    </submittedName>
</protein>
<reference evidence="2" key="1">
    <citation type="submission" date="2014-01" db="EMBL/GenBank/DDBJ databases">
        <authorList>
            <person name="Aslett M."/>
        </authorList>
    </citation>
    <scope>NUCLEOTIDE SEQUENCE</scope>
</reference>
<evidence type="ECO:0000313" key="2">
    <source>
        <dbReference type="EMBL" id="CDW60167.1"/>
    </source>
</evidence>
<dbReference type="STRING" id="36087.A0A077ZIG4"/>
<proteinExistence type="predicted"/>
<sequence length="238" mass="25843">MDFGDPYYKKLMTLVQSNEKNATADLWKVVDEVAAFYQQNGFTEYWVSPAEDDMNTFQGTAWKQEKPFPLKKRPDESASNVAQRAVESGSQEKNVTIIDSESSSSADLSKRKRPSKLSVAGFQGKKSLGSDVLPPTGRIGQVGIACVVCKKLGFTNGNSVIECQECHDMYHQKAQATTPPSVSVPEKLSAMGKNPPSLKSSAADNPLGKMFSRFEATGAFGYCSTSTATPEIGIMVFT</sequence>
<name>A0A077ZIG4_TRITR</name>
<evidence type="ECO:0000313" key="3">
    <source>
        <dbReference type="Proteomes" id="UP000030665"/>
    </source>
</evidence>
<dbReference type="OrthoDB" id="5863171at2759"/>
<gene>
    <name evidence="2" type="ORF">TTRE_0000852601</name>
</gene>
<evidence type="ECO:0000256" key="1">
    <source>
        <dbReference type="SAM" id="MobiDB-lite"/>
    </source>
</evidence>
<dbReference type="AlphaFoldDB" id="A0A077ZIG4"/>
<feature type="compositionally biased region" description="Basic and acidic residues" evidence="1">
    <location>
        <begin position="66"/>
        <end position="76"/>
    </location>
</feature>
<dbReference type="InterPro" id="IPR013083">
    <property type="entry name" value="Znf_RING/FYVE/PHD"/>
</dbReference>
<organism evidence="2 3">
    <name type="scientific">Trichuris trichiura</name>
    <name type="common">Whipworm</name>
    <name type="synonym">Trichocephalus trichiurus</name>
    <dbReference type="NCBI Taxonomy" id="36087"/>
    <lineage>
        <taxon>Eukaryota</taxon>
        <taxon>Metazoa</taxon>
        <taxon>Ecdysozoa</taxon>
        <taxon>Nematoda</taxon>
        <taxon>Enoplea</taxon>
        <taxon>Dorylaimia</taxon>
        <taxon>Trichinellida</taxon>
        <taxon>Trichuridae</taxon>
        <taxon>Trichuris</taxon>
    </lineage>
</organism>
<feature type="compositionally biased region" description="Polar residues" evidence="1">
    <location>
        <begin position="77"/>
        <end position="99"/>
    </location>
</feature>
<dbReference type="Gene3D" id="3.30.40.10">
    <property type="entry name" value="Zinc/RING finger domain, C3HC4 (zinc finger)"/>
    <property type="match status" value="1"/>
</dbReference>
<feature type="region of interest" description="Disordered" evidence="1">
    <location>
        <begin position="66"/>
        <end position="117"/>
    </location>
</feature>
<dbReference type="Proteomes" id="UP000030665">
    <property type="component" value="Unassembled WGS sequence"/>
</dbReference>
<reference evidence="2" key="2">
    <citation type="submission" date="2014-03" db="EMBL/GenBank/DDBJ databases">
        <title>The whipworm genome and dual-species transcriptomics of an intimate host-pathogen interaction.</title>
        <authorList>
            <person name="Foth B.J."/>
            <person name="Tsai I.J."/>
            <person name="Reid A.J."/>
            <person name="Bancroft A.J."/>
            <person name="Nichol S."/>
            <person name="Tracey A."/>
            <person name="Holroyd N."/>
            <person name="Cotton J.A."/>
            <person name="Stanley E.J."/>
            <person name="Zarowiecki M."/>
            <person name="Liu J.Z."/>
            <person name="Huckvale T."/>
            <person name="Cooper P.J."/>
            <person name="Grencis R.K."/>
            <person name="Berriman M."/>
        </authorList>
    </citation>
    <scope>NUCLEOTIDE SEQUENCE [LARGE SCALE GENOMIC DNA]</scope>
</reference>